<gene>
    <name evidence="1" type="primary">ORF143872</name>
</gene>
<accession>A0A0B7AX71</accession>
<proteinExistence type="predicted"/>
<evidence type="ECO:0000313" key="1">
    <source>
        <dbReference type="EMBL" id="CEK84666.1"/>
    </source>
</evidence>
<sequence length="50" mass="5299">MAHTPPDSSLLVHVKALFKTGCVDCVQSVSIEEFTAIENSLLVKLAGEIG</sequence>
<protein>
    <submittedName>
        <fullName evidence="1">Uncharacterized protein</fullName>
    </submittedName>
</protein>
<organism evidence="1">
    <name type="scientific">Arion vulgaris</name>
    <dbReference type="NCBI Taxonomy" id="1028688"/>
    <lineage>
        <taxon>Eukaryota</taxon>
        <taxon>Metazoa</taxon>
        <taxon>Spiralia</taxon>
        <taxon>Lophotrochozoa</taxon>
        <taxon>Mollusca</taxon>
        <taxon>Gastropoda</taxon>
        <taxon>Heterobranchia</taxon>
        <taxon>Euthyneura</taxon>
        <taxon>Panpulmonata</taxon>
        <taxon>Eupulmonata</taxon>
        <taxon>Stylommatophora</taxon>
        <taxon>Helicina</taxon>
        <taxon>Arionoidea</taxon>
        <taxon>Arionidae</taxon>
        <taxon>Arion</taxon>
    </lineage>
</organism>
<name>A0A0B7AX71_9EUPU</name>
<dbReference type="AlphaFoldDB" id="A0A0B7AX71"/>
<reference evidence="1" key="1">
    <citation type="submission" date="2014-12" db="EMBL/GenBank/DDBJ databases">
        <title>Insight into the proteome of Arion vulgaris.</title>
        <authorList>
            <person name="Aradska J."/>
            <person name="Bulat T."/>
            <person name="Smidak R."/>
            <person name="Sarate P."/>
            <person name="Gangsoo J."/>
            <person name="Sialana F."/>
            <person name="Bilban M."/>
            <person name="Lubec G."/>
        </authorList>
    </citation>
    <scope>NUCLEOTIDE SEQUENCE</scope>
    <source>
        <tissue evidence="1">Skin</tissue>
    </source>
</reference>
<dbReference type="EMBL" id="HACG01037801">
    <property type="protein sequence ID" value="CEK84666.1"/>
    <property type="molecule type" value="Transcribed_RNA"/>
</dbReference>